<evidence type="ECO:0000256" key="3">
    <source>
        <dbReference type="ARBA" id="ARBA00003681"/>
    </source>
</evidence>
<dbReference type="PROSITE" id="PS51096">
    <property type="entry name" value="PTS_EIIA_TYPE_4"/>
    <property type="match status" value="1"/>
</dbReference>
<keyword evidence="11" id="KW-1185">Reference proteome</keyword>
<dbReference type="PROSITE" id="PS51350">
    <property type="entry name" value="PTS_HPR_DOM"/>
    <property type="match status" value="1"/>
</dbReference>
<dbReference type="PROSITE" id="PS00369">
    <property type="entry name" value="PTS_HPR_HIS"/>
    <property type="match status" value="1"/>
</dbReference>
<evidence type="ECO:0000256" key="6">
    <source>
        <dbReference type="ARBA" id="ARBA00022679"/>
    </source>
</evidence>
<dbReference type="Pfam" id="PF00381">
    <property type="entry name" value="PTS-HPr"/>
    <property type="match status" value="1"/>
</dbReference>
<comment type="function">
    <text evidence="3">General (non sugar-specific) component of the phosphoenolpyruvate-dependent sugar phosphotransferase system (sugar PTS). This major carbohydrate active-transport system catalyzes the phosphorylation of incoming sugar substrates concomitantly with their translocation across the cell membrane. The phosphoryl group from phosphoenolpyruvate (PEP) is transferred to the phosphoryl carrier protein HPr by enzyme I. Phospho-HPr then transfers it to the PTS EIIA domain.</text>
</comment>
<evidence type="ECO:0000313" key="10">
    <source>
        <dbReference type="EMBL" id="TDP97623.1"/>
    </source>
</evidence>
<dbReference type="Pfam" id="PF03610">
    <property type="entry name" value="EIIA-man"/>
    <property type="match status" value="1"/>
</dbReference>
<dbReference type="GO" id="GO:0016020">
    <property type="term" value="C:membrane"/>
    <property type="evidence" value="ECO:0007669"/>
    <property type="project" value="InterPro"/>
</dbReference>
<organism evidence="10 11">
    <name type="scientific">Labedaea rhizosphaerae</name>
    <dbReference type="NCBI Taxonomy" id="598644"/>
    <lineage>
        <taxon>Bacteria</taxon>
        <taxon>Bacillati</taxon>
        <taxon>Actinomycetota</taxon>
        <taxon>Actinomycetes</taxon>
        <taxon>Pseudonocardiales</taxon>
        <taxon>Pseudonocardiaceae</taxon>
        <taxon>Labedaea</taxon>
    </lineage>
</organism>
<dbReference type="PANTHER" id="PTHR38594">
    <property type="entry name" value="PEP-DEPENDENT DIHYDROXYACETONE KINASE, PHOSPHORYL DONOR SUBUNIT DHAM"/>
    <property type="match status" value="1"/>
</dbReference>
<evidence type="ECO:0000256" key="1">
    <source>
        <dbReference type="ARBA" id="ARBA00001113"/>
    </source>
</evidence>
<dbReference type="AlphaFoldDB" id="A0A4R6SDC2"/>
<dbReference type="CDD" id="cd00367">
    <property type="entry name" value="PTS-HPr_like"/>
    <property type="match status" value="1"/>
</dbReference>
<dbReference type="InterPro" id="IPR035895">
    <property type="entry name" value="HPr-like_sf"/>
</dbReference>
<dbReference type="PANTHER" id="PTHR38594:SF1">
    <property type="entry name" value="PEP-DEPENDENT DIHYDROXYACETONE KINASE, PHOSPHORYL DONOR SUBUNIT DHAM"/>
    <property type="match status" value="1"/>
</dbReference>
<dbReference type="OrthoDB" id="350754at2"/>
<dbReference type="GO" id="GO:0009401">
    <property type="term" value="P:phosphoenolpyruvate-dependent sugar phosphotransferase system"/>
    <property type="evidence" value="ECO:0007669"/>
    <property type="project" value="InterPro"/>
</dbReference>
<comment type="subunit">
    <text evidence="7">Homodimer. The dihydroxyacetone kinase complex is composed of a homodimer of DhaM, a homodimer of DhaK and the subunit DhaL.</text>
</comment>
<dbReference type="EC" id="2.7.1.121" evidence="4"/>
<dbReference type="GO" id="GO:0019563">
    <property type="term" value="P:glycerol catabolic process"/>
    <property type="evidence" value="ECO:0007669"/>
    <property type="project" value="InterPro"/>
</dbReference>
<dbReference type="NCBIfam" id="TIGR01003">
    <property type="entry name" value="PTS_HPr_family"/>
    <property type="match status" value="1"/>
</dbReference>
<dbReference type="PRINTS" id="PR00107">
    <property type="entry name" value="PHOSPHOCPHPR"/>
</dbReference>
<comment type="catalytic activity">
    <reaction evidence="1">
        <text>dihydroxyacetone + phosphoenolpyruvate = dihydroxyacetone phosphate + pyruvate</text>
        <dbReference type="Rhea" id="RHEA:18381"/>
        <dbReference type="ChEBI" id="CHEBI:15361"/>
        <dbReference type="ChEBI" id="CHEBI:16016"/>
        <dbReference type="ChEBI" id="CHEBI:57642"/>
        <dbReference type="ChEBI" id="CHEBI:58702"/>
        <dbReference type="EC" id="2.7.1.121"/>
    </reaction>
</comment>
<dbReference type="Proteomes" id="UP000295444">
    <property type="component" value="Unassembled WGS sequence"/>
</dbReference>
<dbReference type="Gene3D" id="3.40.50.510">
    <property type="entry name" value="Phosphotransferase system, mannose-type IIA component"/>
    <property type="match status" value="1"/>
</dbReference>
<dbReference type="SUPFAM" id="SSF53062">
    <property type="entry name" value="PTS system fructose IIA component-like"/>
    <property type="match status" value="1"/>
</dbReference>
<feature type="domain" description="HPr" evidence="9">
    <location>
        <begin position="129"/>
        <end position="215"/>
    </location>
</feature>
<dbReference type="InterPro" id="IPR012844">
    <property type="entry name" value="DhaM_N"/>
</dbReference>
<proteinExistence type="predicted"/>
<keyword evidence="10" id="KW-0418">Kinase</keyword>
<comment type="caution">
    <text evidence="10">The sequence shown here is derived from an EMBL/GenBank/DDBJ whole genome shotgun (WGS) entry which is preliminary data.</text>
</comment>
<evidence type="ECO:0000256" key="2">
    <source>
        <dbReference type="ARBA" id="ARBA00002788"/>
    </source>
</evidence>
<dbReference type="InterPro" id="IPR000032">
    <property type="entry name" value="HPr-like"/>
</dbReference>
<dbReference type="InterPro" id="IPR039643">
    <property type="entry name" value="DhaM"/>
</dbReference>
<dbReference type="SUPFAM" id="SSF55594">
    <property type="entry name" value="HPr-like"/>
    <property type="match status" value="1"/>
</dbReference>
<dbReference type="EMBL" id="SNXZ01000003">
    <property type="protein sequence ID" value="TDP97623.1"/>
    <property type="molecule type" value="Genomic_DNA"/>
</dbReference>
<reference evidence="10 11" key="1">
    <citation type="submission" date="2019-03" db="EMBL/GenBank/DDBJ databases">
        <title>Genomic Encyclopedia of Type Strains, Phase IV (KMG-IV): sequencing the most valuable type-strain genomes for metagenomic binning, comparative biology and taxonomic classification.</title>
        <authorList>
            <person name="Goeker M."/>
        </authorList>
    </citation>
    <scope>NUCLEOTIDE SEQUENCE [LARGE SCALE GENOMIC DNA]</scope>
    <source>
        <strain evidence="10 11">DSM 45361</strain>
    </source>
</reference>
<gene>
    <name evidence="10" type="ORF">EV186_103587</name>
</gene>
<dbReference type="Gene3D" id="3.30.1340.10">
    <property type="entry name" value="HPr-like"/>
    <property type="match status" value="1"/>
</dbReference>
<sequence length="215" mass="20841">MTVGLVIVSHSAKLAEGVAELAGQMAPDVAVRAAGGANGGLGTDFEAVTAAIEAAQSGAGVVVLFDLGSAQMVADMAAESVDGDVRVVDAPLVEGAVAAAVAAQGGGDVSAVAAAAEGGSPEPVAAEDTTTIEVVLTNEIGLHARPAATLARELTGVDATVTVRFGAASADARSVLGLLGLGARGGDTVSVSASGPAAQEALDRVRALAERNFDE</sequence>
<dbReference type="InterPro" id="IPR036662">
    <property type="entry name" value="PTS_EIIA_man-typ_sf"/>
</dbReference>
<dbReference type="GO" id="GO:0047324">
    <property type="term" value="F:phosphoenolpyruvate-glycerone phosphotransferase activity"/>
    <property type="evidence" value="ECO:0007669"/>
    <property type="project" value="UniProtKB-EC"/>
</dbReference>
<comment type="function">
    <text evidence="2">Component of the dihydroxyacetone kinase complex, which is responsible for the phosphoenolpyruvate (PEP)-dependent phosphorylation of dihydroxyacetone. DhaM serves as the phosphoryl donor. Is phosphorylated by phosphoenolpyruvate in an EI- and HPr-dependent reaction, and a phosphorelay system on histidine residues finally leads to phosphoryl transfer to DhaL and dihydroxyacetone.</text>
</comment>
<evidence type="ECO:0000256" key="5">
    <source>
        <dbReference type="ARBA" id="ARBA00020422"/>
    </source>
</evidence>
<dbReference type="InterPro" id="IPR001020">
    <property type="entry name" value="PTS_HPr_His_P_site"/>
</dbReference>
<evidence type="ECO:0000259" key="9">
    <source>
        <dbReference type="PROSITE" id="PS51350"/>
    </source>
</evidence>
<evidence type="ECO:0000256" key="4">
    <source>
        <dbReference type="ARBA" id="ARBA00012095"/>
    </source>
</evidence>
<evidence type="ECO:0000256" key="7">
    <source>
        <dbReference type="ARBA" id="ARBA00046577"/>
    </source>
</evidence>
<protein>
    <recommendedName>
        <fullName evidence="5">Phosphocarrier protein HPr</fullName>
        <ecNumber evidence="4">2.7.1.121</ecNumber>
    </recommendedName>
</protein>
<dbReference type="NCBIfam" id="TIGR02364">
    <property type="entry name" value="dha_pts"/>
    <property type="match status" value="1"/>
</dbReference>
<keyword evidence="6" id="KW-0808">Transferase</keyword>
<accession>A0A4R6SDC2</accession>
<dbReference type="InterPro" id="IPR004701">
    <property type="entry name" value="PTS_EIIA_man-typ"/>
</dbReference>
<evidence type="ECO:0000259" key="8">
    <source>
        <dbReference type="PROSITE" id="PS51096"/>
    </source>
</evidence>
<evidence type="ECO:0000313" key="11">
    <source>
        <dbReference type="Proteomes" id="UP000295444"/>
    </source>
</evidence>
<name>A0A4R6SDC2_LABRH</name>
<dbReference type="RefSeq" id="WP_133850800.1">
    <property type="nucleotide sequence ID" value="NZ_SNXZ01000003.1"/>
</dbReference>
<feature type="domain" description="PTS EIIA type-4" evidence="8">
    <location>
        <begin position="2"/>
        <end position="124"/>
    </location>
</feature>